<keyword evidence="2" id="KW-1185">Reference proteome</keyword>
<sequence>MKIFGLFLFGPCLKRKKSRGWLAVRKNYCNLPSPKATLAVGKGQMFKGRVIFAPLKLTSL</sequence>
<evidence type="ECO:0000313" key="1">
    <source>
        <dbReference type="EMBL" id="AKQ46785.1"/>
    </source>
</evidence>
<dbReference type="Proteomes" id="UP000036458">
    <property type="component" value="Chromosome"/>
</dbReference>
<dbReference type="PATRIC" id="fig|1379910.4.peg.3488"/>
<reference evidence="1 2" key="1">
    <citation type="submission" date="2015-01" db="EMBL/GenBank/DDBJ databases">
        <title>Rufibacter sp./DG31D/ whole genome sequencing.</title>
        <authorList>
            <person name="Kim M.K."/>
            <person name="Srinivasan S."/>
            <person name="Lee J.-J."/>
        </authorList>
    </citation>
    <scope>NUCLEOTIDE SEQUENCE [LARGE SCALE GENOMIC DNA]</scope>
    <source>
        <strain evidence="1 2">DG31D</strain>
    </source>
</reference>
<proteinExistence type="predicted"/>
<dbReference type="AlphaFoldDB" id="A0A0H4VLU2"/>
<gene>
    <name evidence="1" type="ORF">TH63_15995</name>
</gene>
<name>A0A0H4VLU2_9BACT</name>
<evidence type="ECO:0000313" key="2">
    <source>
        <dbReference type="Proteomes" id="UP000036458"/>
    </source>
</evidence>
<dbReference type="KEGG" id="ruf:TH63_15995"/>
<protein>
    <submittedName>
        <fullName evidence="1">Uncharacterized protein</fullName>
    </submittedName>
</protein>
<dbReference type="STRING" id="1379910.TH63_15995"/>
<organism evidence="1 2">
    <name type="scientific">Rufibacter radiotolerans</name>
    <dbReference type="NCBI Taxonomy" id="1379910"/>
    <lineage>
        <taxon>Bacteria</taxon>
        <taxon>Pseudomonadati</taxon>
        <taxon>Bacteroidota</taxon>
        <taxon>Cytophagia</taxon>
        <taxon>Cytophagales</taxon>
        <taxon>Hymenobacteraceae</taxon>
        <taxon>Rufibacter</taxon>
    </lineage>
</organism>
<accession>A0A0H4VLU2</accession>
<dbReference type="EMBL" id="CP010777">
    <property type="protein sequence ID" value="AKQ46785.1"/>
    <property type="molecule type" value="Genomic_DNA"/>
</dbReference>